<dbReference type="Gene3D" id="1.10.287.470">
    <property type="entry name" value="Helix hairpin bin"/>
    <property type="match status" value="1"/>
</dbReference>
<accession>A0A7C4QP88</accession>
<dbReference type="PANTHER" id="PTHR32347:SF23">
    <property type="entry name" value="BLL5650 PROTEIN"/>
    <property type="match status" value="1"/>
</dbReference>
<dbReference type="PANTHER" id="PTHR32347">
    <property type="entry name" value="EFFLUX SYSTEM COMPONENT YKNX-RELATED"/>
    <property type="match status" value="1"/>
</dbReference>
<feature type="transmembrane region" description="Helical" evidence="4">
    <location>
        <begin position="21"/>
        <end position="42"/>
    </location>
</feature>
<proteinExistence type="predicted"/>
<dbReference type="InterPro" id="IPR050465">
    <property type="entry name" value="UPF0194_transport"/>
</dbReference>
<keyword evidence="2 3" id="KW-0175">Coiled coil</keyword>
<evidence type="ECO:0000313" key="5">
    <source>
        <dbReference type="EMBL" id="HGT38905.1"/>
    </source>
</evidence>
<organism evidence="5">
    <name type="scientific">Schlesneria paludicola</name>
    <dbReference type="NCBI Taxonomy" id="360056"/>
    <lineage>
        <taxon>Bacteria</taxon>
        <taxon>Pseudomonadati</taxon>
        <taxon>Planctomycetota</taxon>
        <taxon>Planctomycetia</taxon>
        <taxon>Planctomycetales</taxon>
        <taxon>Planctomycetaceae</taxon>
        <taxon>Schlesneria</taxon>
    </lineage>
</organism>
<keyword evidence="4" id="KW-1133">Transmembrane helix</keyword>
<evidence type="ECO:0000256" key="2">
    <source>
        <dbReference type="ARBA" id="ARBA00023054"/>
    </source>
</evidence>
<sequence>MRSDLPSNAPSTNGVVGGISILRLSVFGGGACLLGLAVSIWLGEPVVETVPATVQARMISVTAATPARLAELHVRQGQSVEPNTPLFRLTDERLTARLAAKRRELHELSAECKRVEAAADVELAWRRRQLQQEALEIELKKAGYLHARVHHQVEQLAWEEQLAAAEWWVGDLGGPDAIQPLSFVQDVPPPGRLQALLRADAAAAALEANAAQLRLCEEQLAELAELEAQLSTKVRVSAGVDVAQARLERAQAELELLEQQEQALLVHSPGYGTVGALPWQVGDRLAAGQTVVELIDDDQRYLRAYVPTRHIQRFVCGVRVAVHFPSRQRLEGWVAEVPPQASVAAIDRDALTEVRIVACGKLWPKLPIGSRVEVEVP</sequence>
<dbReference type="Gene3D" id="2.40.50.100">
    <property type="match status" value="1"/>
</dbReference>
<feature type="coiled-coil region" evidence="3">
    <location>
        <begin position="206"/>
        <end position="267"/>
    </location>
</feature>
<comment type="caution">
    <text evidence="5">The sequence shown here is derived from an EMBL/GenBank/DDBJ whole genome shotgun (WGS) entry which is preliminary data.</text>
</comment>
<evidence type="ECO:0000256" key="4">
    <source>
        <dbReference type="SAM" id="Phobius"/>
    </source>
</evidence>
<evidence type="ECO:0000256" key="1">
    <source>
        <dbReference type="ARBA" id="ARBA00004196"/>
    </source>
</evidence>
<evidence type="ECO:0000256" key="3">
    <source>
        <dbReference type="SAM" id="Coils"/>
    </source>
</evidence>
<gene>
    <name evidence="5" type="ORF">ENS64_06530</name>
</gene>
<dbReference type="EMBL" id="DSVQ01000012">
    <property type="protein sequence ID" value="HGT38905.1"/>
    <property type="molecule type" value="Genomic_DNA"/>
</dbReference>
<keyword evidence="4" id="KW-0812">Transmembrane</keyword>
<keyword evidence="4" id="KW-0472">Membrane</keyword>
<dbReference type="Gene3D" id="2.40.30.170">
    <property type="match status" value="1"/>
</dbReference>
<dbReference type="GO" id="GO:0030313">
    <property type="term" value="C:cell envelope"/>
    <property type="evidence" value="ECO:0007669"/>
    <property type="project" value="UniProtKB-SubCell"/>
</dbReference>
<name>A0A7C4QP88_9PLAN</name>
<protein>
    <submittedName>
        <fullName evidence="5">HlyD family efflux transporter periplasmic adaptor subunit</fullName>
    </submittedName>
</protein>
<feature type="coiled-coil region" evidence="3">
    <location>
        <begin position="91"/>
        <end position="118"/>
    </location>
</feature>
<dbReference type="AlphaFoldDB" id="A0A7C4QP88"/>
<reference evidence="5" key="1">
    <citation type="journal article" date="2020" name="mSystems">
        <title>Genome- and Community-Level Interaction Insights into Carbon Utilization and Element Cycling Functions of Hydrothermarchaeota in Hydrothermal Sediment.</title>
        <authorList>
            <person name="Zhou Z."/>
            <person name="Liu Y."/>
            <person name="Xu W."/>
            <person name="Pan J."/>
            <person name="Luo Z.H."/>
            <person name="Li M."/>
        </authorList>
    </citation>
    <scope>NUCLEOTIDE SEQUENCE [LARGE SCALE GENOMIC DNA]</scope>
    <source>
        <strain evidence="5">SpSt-508</strain>
    </source>
</reference>
<comment type="subcellular location">
    <subcellularLocation>
        <location evidence="1">Cell envelope</location>
    </subcellularLocation>
</comment>